<organism evidence="3 4">
    <name type="scientific">Vicingus serpentipes</name>
    <dbReference type="NCBI Taxonomy" id="1926625"/>
    <lineage>
        <taxon>Bacteria</taxon>
        <taxon>Pseudomonadati</taxon>
        <taxon>Bacteroidota</taxon>
        <taxon>Flavobacteriia</taxon>
        <taxon>Flavobacteriales</taxon>
        <taxon>Vicingaceae</taxon>
        <taxon>Vicingus</taxon>
    </lineage>
</organism>
<evidence type="ECO:0000313" key="3">
    <source>
        <dbReference type="EMBL" id="TXB64235.1"/>
    </source>
</evidence>
<dbReference type="Proteomes" id="UP000321721">
    <property type="component" value="Unassembled WGS sequence"/>
</dbReference>
<dbReference type="SMART" id="SM00089">
    <property type="entry name" value="PKD"/>
    <property type="match status" value="1"/>
</dbReference>
<dbReference type="Gene3D" id="2.60.40.10">
    <property type="entry name" value="Immunoglobulins"/>
    <property type="match status" value="1"/>
</dbReference>
<reference evidence="3 4" key="1">
    <citation type="submission" date="2019-08" db="EMBL/GenBank/DDBJ databases">
        <title>Genome of Vicingus serpentipes NCIMB 15042.</title>
        <authorList>
            <person name="Bowman J.P."/>
        </authorList>
    </citation>
    <scope>NUCLEOTIDE SEQUENCE [LARGE SCALE GENOMIC DNA]</scope>
    <source>
        <strain evidence="3 4">NCIMB 15042</strain>
    </source>
</reference>
<comment type="caution">
    <text evidence="3">The sequence shown here is derived from an EMBL/GenBank/DDBJ whole genome shotgun (WGS) entry which is preliminary data.</text>
</comment>
<dbReference type="PROSITE" id="PS50093">
    <property type="entry name" value="PKD"/>
    <property type="match status" value="1"/>
</dbReference>
<dbReference type="EMBL" id="VOOS01000005">
    <property type="protein sequence ID" value="TXB64235.1"/>
    <property type="molecule type" value="Genomic_DNA"/>
</dbReference>
<feature type="transmembrane region" description="Helical" evidence="1">
    <location>
        <begin position="57"/>
        <end position="78"/>
    </location>
</feature>
<dbReference type="AlphaFoldDB" id="A0A5C6RQN5"/>
<keyword evidence="4" id="KW-1185">Reference proteome</keyword>
<evidence type="ECO:0000256" key="1">
    <source>
        <dbReference type="SAM" id="Phobius"/>
    </source>
</evidence>
<name>A0A5C6RQN5_9FLAO</name>
<dbReference type="SUPFAM" id="SSF49299">
    <property type="entry name" value="PKD domain"/>
    <property type="match status" value="1"/>
</dbReference>
<dbReference type="InterPro" id="IPR035986">
    <property type="entry name" value="PKD_dom_sf"/>
</dbReference>
<keyword evidence="1" id="KW-0812">Transmembrane</keyword>
<evidence type="ECO:0000313" key="4">
    <source>
        <dbReference type="Proteomes" id="UP000321721"/>
    </source>
</evidence>
<proteinExistence type="predicted"/>
<dbReference type="Pfam" id="PF13585">
    <property type="entry name" value="CHU_C"/>
    <property type="match status" value="1"/>
</dbReference>
<dbReference type="Gene3D" id="2.60.40.4070">
    <property type="match status" value="1"/>
</dbReference>
<keyword evidence="1" id="KW-0472">Membrane</keyword>
<dbReference type="RefSeq" id="WP_147101332.1">
    <property type="nucleotide sequence ID" value="NZ_VOOS01000005.1"/>
</dbReference>
<dbReference type="InterPro" id="IPR022409">
    <property type="entry name" value="PKD/Chitinase_dom"/>
</dbReference>
<dbReference type="InterPro" id="IPR000601">
    <property type="entry name" value="PKD_dom"/>
</dbReference>
<sequence length="368" mass="40034">MKNDLNHIDEIFKNSLENFEANVDPSVWANVSQSIGNTAGATSAAGGAAVSAGSKSILFYAAASIIATATVIGSVYLLNSNPAEKNVVKNEIKETAPISEEVEVLNVLTQDEKMIESAKVEESSLVVKDHDVAIEKKSNDNQFNNTLSSDKADSEQMVKASPVLSGNTSDEVTVSSANKQKEENIVPSKVLVVEELKVSIRSNVKKGKAPLDVEFSVDGDAVSYLWDFGDNTSISSEETPYHTFKKPGTYKVALTAIDKNANSKISYQLIEVEKNKISKLDEIQNVFSPNGDGINDIIKVDGENISKFHASVLDSKGNLIYEWDSIDGFWDGRDNNNNIIPKGTYYLVVTATGEDGEQHIDKKSIQLY</sequence>
<keyword evidence="1" id="KW-1133">Transmembrane helix</keyword>
<protein>
    <submittedName>
        <fullName evidence="3">PKD domain-containing protein</fullName>
    </submittedName>
</protein>
<evidence type="ECO:0000259" key="2">
    <source>
        <dbReference type="PROSITE" id="PS50093"/>
    </source>
</evidence>
<dbReference type="Pfam" id="PF18911">
    <property type="entry name" value="PKD_4"/>
    <property type="match status" value="1"/>
</dbReference>
<feature type="domain" description="PKD" evidence="2">
    <location>
        <begin position="219"/>
        <end position="258"/>
    </location>
</feature>
<accession>A0A5C6RQN5</accession>
<dbReference type="OrthoDB" id="9765926at2"/>
<dbReference type="CDD" id="cd00146">
    <property type="entry name" value="PKD"/>
    <property type="match status" value="1"/>
</dbReference>
<dbReference type="InterPro" id="IPR013783">
    <property type="entry name" value="Ig-like_fold"/>
</dbReference>
<gene>
    <name evidence="3" type="ORF">FRY74_10605</name>
</gene>